<dbReference type="RefSeq" id="WP_099072042.1">
    <property type="nucleotide sequence ID" value="NZ_LAHD01000151.1"/>
</dbReference>
<organism evidence="1 2">
    <name type="scientific">Nostoc linckia z8</name>
    <dbReference type="NCBI Taxonomy" id="1628746"/>
    <lineage>
        <taxon>Bacteria</taxon>
        <taxon>Bacillati</taxon>
        <taxon>Cyanobacteriota</taxon>
        <taxon>Cyanophyceae</taxon>
        <taxon>Nostocales</taxon>
        <taxon>Nostocaceae</taxon>
        <taxon>Nostoc</taxon>
    </lineage>
</organism>
<dbReference type="EMBL" id="LAHD01000151">
    <property type="protein sequence ID" value="PHJ95083.1"/>
    <property type="molecule type" value="Genomic_DNA"/>
</dbReference>
<evidence type="ECO:0000313" key="2">
    <source>
        <dbReference type="Proteomes" id="UP000222310"/>
    </source>
</evidence>
<gene>
    <name evidence="1" type="ORF">VF08_32730</name>
</gene>
<evidence type="ECO:0000313" key="1">
    <source>
        <dbReference type="EMBL" id="PHJ95083.1"/>
    </source>
</evidence>
<proteinExistence type="predicted"/>
<dbReference type="GeneID" id="57098649"/>
<name>A0A9Q5Z5X8_NOSLI</name>
<dbReference type="Proteomes" id="UP000222310">
    <property type="component" value="Unassembled WGS sequence"/>
</dbReference>
<comment type="caution">
    <text evidence="1">The sequence shown here is derived from an EMBL/GenBank/DDBJ whole genome shotgun (WGS) entry which is preliminary data.</text>
</comment>
<protein>
    <submittedName>
        <fullName evidence="1">Uncharacterized protein</fullName>
    </submittedName>
</protein>
<reference evidence="1 2" key="1">
    <citation type="submission" date="2015-02" db="EMBL/GenBank/DDBJ databases">
        <title>Nostoc linckia genome annotation.</title>
        <authorList>
            <person name="Zhou Z."/>
        </authorList>
    </citation>
    <scope>NUCLEOTIDE SEQUENCE [LARGE SCALE GENOMIC DNA]</scope>
    <source>
        <strain evidence="2">z8</strain>
    </source>
</reference>
<accession>A0A9Q5Z5X8</accession>
<sequence length="133" mass="15729">MNTKKYYESCLGRKISDRTWARDKARIKAFDLTLSKENLKKFADLKTQSKKFGLPIDQVLNYFFNTTNTPDTLGINIYSAVLKITENKPHPCTIRRWFPQGYQLERKYTSQEVDQIYLHALIYRIRNGKQLCN</sequence>
<dbReference type="AlphaFoldDB" id="A0A9Q5Z5X8"/>